<feature type="compositionally biased region" description="Low complexity" evidence="5">
    <location>
        <begin position="138"/>
        <end position="173"/>
    </location>
</feature>
<evidence type="ECO:0000256" key="3">
    <source>
        <dbReference type="ARBA" id="ARBA00022729"/>
    </source>
</evidence>
<accession>A0A7G9R3B5</accession>
<comment type="subcellular location">
    <subcellularLocation>
        <location evidence="1">Cell envelope</location>
    </subcellularLocation>
</comment>
<dbReference type="GO" id="GO:0042597">
    <property type="term" value="C:periplasmic space"/>
    <property type="evidence" value="ECO:0007669"/>
    <property type="project" value="InterPro"/>
</dbReference>
<evidence type="ECO:0000313" key="9">
    <source>
        <dbReference type="EMBL" id="QNN50090.1"/>
    </source>
</evidence>
<feature type="chain" id="PRO_5028965267" evidence="7">
    <location>
        <begin position="32"/>
        <end position="205"/>
    </location>
</feature>
<organism evidence="9 10">
    <name type="scientific">Phycicoccus endophyticus</name>
    <dbReference type="NCBI Taxonomy" id="1690220"/>
    <lineage>
        <taxon>Bacteria</taxon>
        <taxon>Bacillati</taxon>
        <taxon>Actinomycetota</taxon>
        <taxon>Actinomycetes</taxon>
        <taxon>Micrococcales</taxon>
        <taxon>Intrasporangiaceae</taxon>
        <taxon>Phycicoccus</taxon>
    </lineage>
</organism>
<keyword evidence="6" id="KW-0812">Transmembrane</keyword>
<dbReference type="InterPro" id="IPR032694">
    <property type="entry name" value="CopC/D"/>
</dbReference>
<reference evidence="9 10" key="1">
    <citation type="submission" date="2020-08" db="EMBL/GenBank/DDBJ databases">
        <title>Genome sequence of Phycicoccus endophyticus JCM 31784T.</title>
        <authorList>
            <person name="Hyun D.-W."/>
            <person name="Bae J.-W."/>
        </authorList>
    </citation>
    <scope>NUCLEOTIDE SEQUENCE [LARGE SCALE GENOMIC DNA]</scope>
    <source>
        <strain evidence="9 10">JCM 31784</strain>
    </source>
</reference>
<name>A0A7G9R3B5_9MICO</name>
<dbReference type="SUPFAM" id="SSF81296">
    <property type="entry name" value="E set domains"/>
    <property type="match status" value="1"/>
</dbReference>
<dbReference type="PANTHER" id="PTHR34820">
    <property type="entry name" value="INNER MEMBRANE PROTEIN YEBZ"/>
    <property type="match status" value="1"/>
</dbReference>
<dbReference type="KEGG" id="pei:H9L10_03205"/>
<keyword evidence="6" id="KW-0472">Membrane</keyword>
<evidence type="ECO:0000256" key="5">
    <source>
        <dbReference type="SAM" id="MobiDB-lite"/>
    </source>
</evidence>
<feature type="transmembrane region" description="Helical" evidence="6">
    <location>
        <begin position="176"/>
        <end position="197"/>
    </location>
</feature>
<evidence type="ECO:0000256" key="7">
    <source>
        <dbReference type="SAM" id="SignalP"/>
    </source>
</evidence>
<keyword evidence="4" id="KW-0186">Copper</keyword>
<dbReference type="GO" id="GO:0030313">
    <property type="term" value="C:cell envelope"/>
    <property type="evidence" value="ECO:0007669"/>
    <property type="project" value="UniProtKB-SubCell"/>
</dbReference>
<dbReference type="InterPro" id="IPR014755">
    <property type="entry name" value="Cu-Rt/internalin_Ig-like"/>
</dbReference>
<dbReference type="GO" id="GO:0005507">
    <property type="term" value="F:copper ion binding"/>
    <property type="evidence" value="ECO:0007669"/>
    <property type="project" value="InterPro"/>
</dbReference>
<dbReference type="AlphaFoldDB" id="A0A7G9R3B5"/>
<evidence type="ECO:0000256" key="1">
    <source>
        <dbReference type="ARBA" id="ARBA00004196"/>
    </source>
</evidence>
<dbReference type="GO" id="GO:0006825">
    <property type="term" value="P:copper ion transport"/>
    <property type="evidence" value="ECO:0007669"/>
    <property type="project" value="InterPro"/>
</dbReference>
<evidence type="ECO:0000256" key="4">
    <source>
        <dbReference type="ARBA" id="ARBA00023008"/>
    </source>
</evidence>
<keyword evidence="6" id="KW-1133">Transmembrane helix</keyword>
<proteinExistence type="predicted"/>
<evidence type="ECO:0000256" key="6">
    <source>
        <dbReference type="SAM" id="Phobius"/>
    </source>
</evidence>
<evidence type="ECO:0000256" key="2">
    <source>
        <dbReference type="ARBA" id="ARBA00022723"/>
    </source>
</evidence>
<evidence type="ECO:0000259" key="8">
    <source>
        <dbReference type="Pfam" id="PF04234"/>
    </source>
</evidence>
<dbReference type="EMBL" id="CP060712">
    <property type="protein sequence ID" value="QNN50090.1"/>
    <property type="molecule type" value="Genomic_DNA"/>
</dbReference>
<evidence type="ECO:0000313" key="10">
    <source>
        <dbReference type="Proteomes" id="UP000515976"/>
    </source>
</evidence>
<gene>
    <name evidence="9" type="ORF">H9L10_03205</name>
</gene>
<keyword evidence="3 7" id="KW-0732">Signal</keyword>
<dbReference type="Pfam" id="PF04234">
    <property type="entry name" value="CopC"/>
    <property type="match status" value="1"/>
</dbReference>
<sequence>MFSRRTSTVVTLVVVALVAVALVASALPVFAAPAAALPAHAQLVSTDPEDGASVGTLEQVTLTFSEEVNDRFLQVRVEGPDGDETDGAPRVEGTSVEQQLVTDLPAGEHTVTYRVVSVDGHPVSGSLSFTTTEAPARPSGTPSSSPTSSPATTSASPSPSSSSEPPSASASSEPGWLVPALGVLVLLLLVAGVALALHRRRSARG</sequence>
<feature type="domain" description="CopC" evidence="8">
    <location>
        <begin position="40"/>
        <end position="130"/>
    </location>
</feature>
<protein>
    <submittedName>
        <fullName evidence="9">Copper resistance protein CopC</fullName>
    </submittedName>
</protein>
<dbReference type="GO" id="GO:0005886">
    <property type="term" value="C:plasma membrane"/>
    <property type="evidence" value="ECO:0007669"/>
    <property type="project" value="TreeGrafter"/>
</dbReference>
<keyword evidence="2" id="KW-0479">Metal-binding</keyword>
<feature type="signal peptide" evidence="7">
    <location>
        <begin position="1"/>
        <end position="31"/>
    </location>
</feature>
<dbReference type="InterPro" id="IPR007348">
    <property type="entry name" value="CopC_dom"/>
</dbReference>
<feature type="region of interest" description="Disordered" evidence="5">
    <location>
        <begin position="126"/>
        <end position="173"/>
    </location>
</feature>
<dbReference type="Gene3D" id="2.60.40.1220">
    <property type="match status" value="1"/>
</dbReference>
<dbReference type="PANTHER" id="PTHR34820:SF4">
    <property type="entry name" value="INNER MEMBRANE PROTEIN YEBZ"/>
    <property type="match status" value="1"/>
</dbReference>
<dbReference type="Proteomes" id="UP000515976">
    <property type="component" value="Chromosome"/>
</dbReference>
<dbReference type="InterPro" id="IPR014756">
    <property type="entry name" value="Ig_E-set"/>
</dbReference>
<dbReference type="GO" id="GO:0046688">
    <property type="term" value="P:response to copper ion"/>
    <property type="evidence" value="ECO:0007669"/>
    <property type="project" value="InterPro"/>
</dbReference>
<keyword evidence="10" id="KW-1185">Reference proteome</keyword>
<dbReference type="RefSeq" id="WP_166102163.1">
    <property type="nucleotide sequence ID" value="NZ_BMMY01000002.1"/>
</dbReference>